<comment type="caution">
    <text evidence="1">The sequence shown here is derived from an EMBL/GenBank/DDBJ whole genome shotgun (WGS) entry which is preliminary data.</text>
</comment>
<proteinExistence type="predicted"/>
<gene>
    <name evidence="1" type="ORF">ERJ77_18070</name>
</gene>
<evidence type="ECO:0000313" key="2">
    <source>
        <dbReference type="Proteomes" id="UP000786185"/>
    </source>
</evidence>
<dbReference type="EMBL" id="SCLC01000087">
    <property type="protein sequence ID" value="MBF4436384.1"/>
    <property type="molecule type" value="Genomic_DNA"/>
</dbReference>
<name>A0AAW4BH34_VIBAN</name>
<reference evidence="1" key="1">
    <citation type="journal article" date="2021" name="PeerJ">
        <title>Analysis of 44 Vibrio anguillarum genomes reveals high genetic diversity.</title>
        <authorList>
            <person name="Hansen M.J."/>
            <person name="Dalsgaard I."/>
        </authorList>
    </citation>
    <scope>NUCLEOTIDE SEQUENCE</scope>
    <source>
        <strain evidence="1">850617-1/1</strain>
    </source>
</reference>
<dbReference type="AlphaFoldDB" id="A0AAW4BH34"/>
<protein>
    <submittedName>
        <fullName evidence="1">Uncharacterized protein</fullName>
    </submittedName>
</protein>
<organism evidence="1 2">
    <name type="scientific">Vibrio anguillarum</name>
    <name type="common">Listonella anguillarum</name>
    <dbReference type="NCBI Taxonomy" id="55601"/>
    <lineage>
        <taxon>Bacteria</taxon>
        <taxon>Pseudomonadati</taxon>
        <taxon>Pseudomonadota</taxon>
        <taxon>Gammaproteobacteria</taxon>
        <taxon>Vibrionales</taxon>
        <taxon>Vibrionaceae</taxon>
        <taxon>Vibrio</taxon>
    </lineage>
</organism>
<accession>A0AAW4BH34</accession>
<evidence type="ECO:0000313" key="1">
    <source>
        <dbReference type="EMBL" id="MBF4436384.1"/>
    </source>
</evidence>
<sequence length="132" mass="15575">MQQDNKFELFKIQLPKERRQQWDATIGLESYLITRYPKSLWYSKDQNAVLLDIPENVTDFHETVQRLCDVPSRGFHCELSTLEPHELHQSELSWLEERVQLRVDLLKSIFPGLADKVPAPTFNIHQINVFKV</sequence>
<dbReference type="Proteomes" id="UP000786185">
    <property type="component" value="Unassembled WGS sequence"/>
</dbReference>